<organism evidence="2 3">
    <name type="scientific">Enterococcus termitis</name>
    <dbReference type="NCBI Taxonomy" id="332950"/>
    <lineage>
        <taxon>Bacteria</taxon>
        <taxon>Bacillati</taxon>
        <taxon>Bacillota</taxon>
        <taxon>Bacilli</taxon>
        <taxon>Lactobacillales</taxon>
        <taxon>Enterococcaceae</taxon>
        <taxon>Enterococcus</taxon>
    </lineage>
</organism>
<dbReference type="Gene3D" id="1.10.10.2910">
    <property type="match status" value="1"/>
</dbReference>
<dbReference type="AlphaFoldDB" id="A0A1E5GIH6"/>
<accession>A0A1E5GIH6</accession>
<reference evidence="3" key="1">
    <citation type="submission" date="2016-09" db="EMBL/GenBank/DDBJ databases">
        <authorList>
            <person name="Gulvik C.A."/>
        </authorList>
    </citation>
    <scope>NUCLEOTIDE SEQUENCE [LARGE SCALE GENOMIC DNA]</scope>
    <source>
        <strain evidence="3">LMG 8895</strain>
    </source>
</reference>
<comment type="caution">
    <text evidence="2">The sequence shown here is derived from an EMBL/GenBank/DDBJ whole genome shotgun (WGS) entry which is preliminary data.</text>
</comment>
<evidence type="ECO:0000313" key="2">
    <source>
        <dbReference type="EMBL" id="OEG12533.1"/>
    </source>
</evidence>
<dbReference type="OrthoDB" id="9816277at2"/>
<dbReference type="SUPFAM" id="SSF55486">
    <property type="entry name" value="Metalloproteases ('zincins'), catalytic domain"/>
    <property type="match status" value="1"/>
</dbReference>
<gene>
    <name evidence="2" type="ORF">BCR25_08140</name>
</gene>
<dbReference type="InterPro" id="IPR010359">
    <property type="entry name" value="IrrE_HExxH"/>
</dbReference>
<sequence length="138" mass="16157">MMDDLKIKYGTMNPFILSEHMNIEIKYVNFLKNPRGQYTTILGDQVILLSNSIQDTNEEYFVCAHELGHALLHTDTSGYYSLNNSTKNKSEYEASRFATKLIYELYKEEHDFELCKVDLLSKEYGLPETFYFILEQIS</sequence>
<dbReference type="Proteomes" id="UP000095094">
    <property type="component" value="Unassembled WGS sequence"/>
</dbReference>
<keyword evidence="3" id="KW-1185">Reference proteome</keyword>
<feature type="domain" description="IrrE N-terminal-like" evidence="1">
    <location>
        <begin position="22"/>
        <end position="126"/>
    </location>
</feature>
<protein>
    <recommendedName>
        <fullName evidence="1">IrrE N-terminal-like domain-containing protein</fullName>
    </recommendedName>
</protein>
<dbReference type="EMBL" id="MIJY01000034">
    <property type="protein sequence ID" value="OEG12533.1"/>
    <property type="molecule type" value="Genomic_DNA"/>
</dbReference>
<evidence type="ECO:0000259" key="1">
    <source>
        <dbReference type="Pfam" id="PF06114"/>
    </source>
</evidence>
<name>A0A1E5GIH6_9ENTE</name>
<dbReference type="Pfam" id="PF06114">
    <property type="entry name" value="Peptidase_M78"/>
    <property type="match status" value="1"/>
</dbReference>
<evidence type="ECO:0000313" key="3">
    <source>
        <dbReference type="Proteomes" id="UP000095094"/>
    </source>
</evidence>
<proteinExistence type="predicted"/>